<evidence type="ECO:0000256" key="5">
    <source>
        <dbReference type="ARBA" id="ARBA00023136"/>
    </source>
</evidence>
<dbReference type="PANTHER" id="PTHR40077:SF2">
    <property type="entry name" value="MEMBRANE PROTEIN"/>
    <property type="match status" value="1"/>
</dbReference>
<evidence type="ECO:0000256" key="2">
    <source>
        <dbReference type="ARBA" id="ARBA00022475"/>
    </source>
</evidence>
<name>A0ABT7MX96_9MICO</name>
<comment type="subcellular location">
    <subcellularLocation>
        <location evidence="1">Cell membrane</location>
        <topology evidence="1">Multi-pass membrane protein</topology>
    </subcellularLocation>
</comment>
<feature type="compositionally biased region" description="Polar residues" evidence="6">
    <location>
        <begin position="151"/>
        <end position="180"/>
    </location>
</feature>
<dbReference type="Pfam" id="PF12823">
    <property type="entry name" value="DUF3817"/>
    <property type="match status" value="1"/>
</dbReference>
<evidence type="ECO:0000259" key="8">
    <source>
        <dbReference type="Pfam" id="PF12823"/>
    </source>
</evidence>
<proteinExistence type="predicted"/>
<dbReference type="Proteomes" id="UP001235064">
    <property type="component" value="Unassembled WGS sequence"/>
</dbReference>
<dbReference type="InterPro" id="IPR023845">
    <property type="entry name" value="DUF3817_TM"/>
</dbReference>
<organism evidence="9 10">
    <name type="scientific">Microbacterium candidum</name>
    <dbReference type="NCBI Taxonomy" id="3041922"/>
    <lineage>
        <taxon>Bacteria</taxon>
        <taxon>Bacillati</taxon>
        <taxon>Actinomycetota</taxon>
        <taxon>Actinomycetes</taxon>
        <taxon>Micrococcales</taxon>
        <taxon>Microbacteriaceae</taxon>
        <taxon>Microbacterium</taxon>
    </lineage>
</organism>
<keyword evidence="2" id="KW-1003">Cell membrane</keyword>
<keyword evidence="3 7" id="KW-0812">Transmembrane</keyword>
<feature type="domain" description="DUF3817" evidence="8">
    <location>
        <begin position="17"/>
        <end position="133"/>
    </location>
</feature>
<feature type="transmembrane region" description="Helical" evidence="7">
    <location>
        <begin position="20"/>
        <end position="40"/>
    </location>
</feature>
<gene>
    <name evidence="9" type="ORF">QSV35_06965</name>
</gene>
<dbReference type="EMBL" id="JASXSZ010000002">
    <property type="protein sequence ID" value="MDL9979067.1"/>
    <property type="molecule type" value="Genomic_DNA"/>
</dbReference>
<accession>A0ABT7MX96</accession>
<evidence type="ECO:0000313" key="10">
    <source>
        <dbReference type="Proteomes" id="UP001235064"/>
    </source>
</evidence>
<evidence type="ECO:0000256" key="7">
    <source>
        <dbReference type="SAM" id="Phobius"/>
    </source>
</evidence>
<dbReference type="PANTHER" id="PTHR40077">
    <property type="entry name" value="MEMBRANE PROTEIN-RELATED"/>
    <property type="match status" value="1"/>
</dbReference>
<dbReference type="RefSeq" id="WP_286287941.1">
    <property type="nucleotide sequence ID" value="NZ_JASXSZ010000002.1"/>
</dbReference>
<protein>
    <submittedName>
        <fullName evidence="9">DUF3817 domain-containing protein</fullName>
    </submittedName>
</protein>
<comment type="caution">
    <text evidence="9">The sequence shown here is derived from an EMBL/GenBank/DDBJ whole genome shotgun (WGS) entry which is preliminary data.</text>
</comment>
<keyword evidence="5 7" id="KW-0472">Membrane</keyword>
<reference evidence="9 10" key="1">
    <citation type="submission" date="2023-06" db="EMBL/GenBank/DDBJ databases">
        <title>Microbacterium sp. nov., isolated from a waste landfill.</title>
        <authorList>
            <person name="Wen W."/>
        </authorList>
    </citation>
    <scope>NUCLEOTIDE SEQUENCE [LARGE SCALE GENOMIC DNA]</scope>
    <source>
        <strain evidence="9 10">ASV49</strain>
    </source>
</reference>
<evidence type="ECO:0000256" key="6">
    <source>
        <dbReference type="SAM" id="MobiDB-lite"/>
    </source>
</evidence>
<feature type="transmembrane region" description="Helical" evidence="7">
    <location>
        <begin position="108"/>
        <end position="127"/>
    </location>
</feature>
<feature type="transmembrane region" description="Helical" evidence="7">
    <location>
        <begin position="46"/>
        <end position="63"/>
    </location>
</feature>
<evidence type="ECO:0000313" key="9">
    <source>
        <dbReference type="EMBL" id="MDL9979067.1"/>
    </source>
</evidence>
<evidence type="ECO:0000256" key="3">
    <source>
        <dbReference type="ARBA" id="ARBA00022692"/>
    </source>
</evidence>
<dbReference type="NCBIfam" id="TIGR03954">
    <property type="entry name" value="integ_memb_HG"/>
    <property type="match status" value="1"/>
</dbReference>
<evidence type="ECO:0000256" key="4">
    <source>
        <dbReference type="ARBA" id="ARBA00022989"/>
    </source>
</evidence>
<sequence length="180" mass="19283">MPPAPKIASFPAIRGALKFYQICSVITGTFLLLLCAEMIVKYALGYELFLGGSGGFLYFAPVIEGPRGTESSGDGLNVSMSILVVHGWFYVVYLFSCFRVWSLMRWPFPRFILLALGGVVPFLSFIMEARVARDVKKYLADREATEAAAPSTGSGADQAASTNSGTDEAGASSSATEGVR</sequence>
<feature type="transmembrane region" description="Helical" evidence="7">
    <location>
        <begin position="75"/>
        <end position="96"/>
    </location>
</feature>
<keyword evidence="4 7" id="KW-1133">Transmembrane helix</keyword>
<feature type="region of interest" description="Disordered" evidence="6">
    <location>
        <begin position="145"/>
        <end position="180"/>
    </location>
</feature>
<keyword evidence="10" id="KW-1185">Reference proteome</keyword>
<evidence type="ECO:0000256" key="1">
    <source>
        <dbReference type="ARBA" id="ARBA00004651"/>
    </source>
</evidence>